<dbReference type="InterPro" id="IPR047196">
    <property type="entry name" value="YidC_ALB_C"/>
</dbReference>
<keyword evidence="2 5" id="KW-0812">Transmembrane</keyword>
<dbReference type="CDD" id="cd20070">
    <property type="entry name" value="5TM_YidC_Alb3"/>
    <property type="match status" value="1"/>
</dbReference>
<keyword evidence="4" id="KW-0472">Membrane</keyword>
<dbReference type="PANTHER" id="PTHR12428">
    <property type="entry name" value="OXA1"/>
    <property type="match status" value="1"/>
</dbReference>
<evidence type="ECO:0000313" key="8">
    <source>
        <dbReference type="EMBL" id="CAD9811215.1"/>
    </source>
</evidence>
<feature type="domain" description="Membrane insertase YidC/Oxa/ALB C-terminal" evidence="7">
    <location>
        <begin position="142"/>
        <end position="364"/>
    </location>
</feature>
<gene>
    <name evidence="8" type="ORF">ASEP1449_LOCUS3040</name>
</gene>
<keyword evidence="3" id="KW-1133">Transmembrane helix</keyword>
<dbReference type="InterPro" id="IPR028055">
    <property type="entry name" value="YidC/Oxa/ALB_C"/>
</dbReference>
<evidence type="ECO:0000256" key="4">
    <source>
        <dbReference type="ARBA" id="ARBA00023136"/>
    </source>
</evidence>
<feature type="chain" id="PRO_5030823935" description="Membrane insertase YidC/Oxa/ALB C-terminal domain-containing protein" evidence="6">
    <location>
        <begin position="24"/>
        <end position="455"/>
    </location>
</feature>
<dbReference type="GO" id="GO:0032977">
    <property type="term" value="F:membrane insertase activity"/>
    <property type="evidence" value="ECO:0007669"/>
    <property type="project" value="InterPro"/>
</dbReference>
<dbReference type="GO" id="GO:0051205">
    <property type="term" value="P:protein insertion into membrane"/>
    <property type="evidence" value="ECO:0007669"/>
    <property type="project" value="TreeGrafter"/>
</dbReference>
<dbReference type="InterPro" id="IPR001708">
    <property type="entry name" value="YidC/ALB3/OXA1/COX18"/>
</dbReference>
<protein>
    <recommendedName>
        <fullName evidence="7">Membrane insertase YidC/Oxa/ALB C-terminal domain-containing protein</fullName>
    </recommendedName>
</protein>
<accession>A0A7S2XMM7</accession>
<dbReference type="AlphaFoldDB" id="A0A7S2XMM7"/>
<evidence type="ECO:0000256" key="1">
    <source>
        <dbReference type="ARBA" id="ARBA00004141"/>
    </source>
</evidence>
<dbReference type="NCBIfam" id="TIGR03592">
    <property type="entry name" value="yidC_oxa1_cterm"/>
    <property type="match status" value="1"/>
</dbReference>
<evidence type="ECO:0000256" key="5">
    <source>
        <dbReference type="RuleBase" id="RU003945"/>
    </source>
</evidence>
<dbReference type="GO" id="GO:0016020">
    <property type="term" value="C:membrane"/>
    <property type="evidence" value="ECO:0007669"/>
    <property type="project" value="UniProtKB-SubCell"/>
</dbReference>
<evidence type="ECO:0000256" key="6">
    <source>
        <dbReference type="SAM" id="SignalP"/>
    </source>
</evidence>
<organism evidence="8">
    <name type="scientific">Attheya septentrionalis</name>
    <dbReference type="NCBI Taxonomy" id="420275"/>
    <lineage>
        <taxon>Eukaryota</taxon>
        <taxon>Sar</taxon>
        <taxon>Stramenopiles</taxon>
        <taxon>Ochrophyta</taxon>
        <taxon>Bacillariophyta</taxon>
        <taxon>Coscinodiscophyceae</taxon>
        <taxon>Chaetocerotophycidae</taxon>
        <taxon>Chaetocerotales</taxon>
        <taxon>Attheyaceae</taxon>
        <taxon>Attheya</taxon>
    </lineage>
</organism>
<evidence type="ECO:0000256" key="3">
    <source>
        <dbReference type="ARBA" id="ARBA00022989"/>
    </source>
</evidence>
<evidence type="ECO:0000256" key="2">
    <source>
        <dbReference type="ARBA" id="ARBA00022692"/>
    </source>
</evidence>
<comment type="subcellular location">
    <subcellularLocation>
        <location evidence="1 5">Membrane</location>
        <topology evidence="1 5">Multi-pass membrane protein</topology>
    </subcellularLocation>
</comment>
<reference evidence="8" key="1">
    <citation type="submission" date="2021-01" db="EMBL/GenBank/DDBJ databases">
        <authorList>
            <person name="Corre E."/>
            <person name="Pelletier E."/>
            <person name="Niang G."/>
            <person name="Scheremetjew M."/>
            <person name="Finn R."/>
            <person name="Kale V."/>
            <person name="Holt S."/>
            <person name="Cochrane G."/>
            <person name="Meng A."/>
            <person name="Brown T."/>
            <person name="Cohen L."/>
        </authorList>
    </citation>
    <scope>NUCLEOTIDE SEQUENCE</scope>
    <source>
        <strain evidence="8">CCMP2084</strain>
    </source>
</reference>
<dbReference type="PANTHER" id="PTHR12428:SF14">
    <property type="entry name" value="ALBINO3-LIKE PROTEIN 1, CHLOROPLASTIC"/>
    <property type="match status" value="1"/>
</dbReference>
<feature type="signal peptide" evidence="6">
    <location>
        <begin position="1"/>
        <end position="23"/>
    </location>
</feature>
<proteinExistence type="inferred from homology"/>
<sequence length="455" mass="49716">MGWNIRSTLWCVAAASLVPSAAAFATRGSGGPVTASSFVQKNGVLGRISSSSSSVMPLHVMPPMGPEMEFLQHSADFLQQHSMLLADVASDAVSIDGATVDAAVVADAGWWQNYLQVFKSVLVFVHSTVDQPLRNMGITQTWGISIAIFTAGARAILIPLSIQQSKQAEYMKAIKPYQNEIKKKFAGKEELINRANAKLFEDAGTNPLAGCFVSLAQLPVLLGLYRSITLLAKDGELNEPFLWIPTLEGPVSAPDYRGMEWLTQGWTTDIGSSLPVPPMGWETTLAFLIMPVILVLGQSLTMRTLQPPVDDTLGEDEKAELEKSQGFLKFLPLMIGYFSLQVPAGLTIYWFTSNAFTLLQSLSVKAYFAANPPNIELPDYWDSVGNDSENMTPEERRKAAEAGIATGPKFEDLLDEARYHYVVERVPLREGSPAWERAQAEGVKIPEPMSSWVGV</sequence>
<name>A0A7S2XMM7_9STRA</name>
<keyword evidence="6" id="KW-0732">Signal</keyword>
<dbReference type="EMBL" id="HBHQ01004580">
    <property type="protein sequence ID" value="CAD9811215.1"/>
    <property type="molecule type" value="Transcribed_RNA"/>
</dbReference>
<evidence type="ECO:0000259" key="7">
    <source>
        <dbReference type="Pfam" id="PF02096"/>
    </source>
</evidence>
<dbReference type="Pfam" id="PF02096">
    <property type="entry name" value="60KD_IMP"/>
    <property type="match status" value="1"/>
</dbReference>
<comment type="similarity">
    <text evidence="5">Belongs to the OXA1/ALB3/YidC family.</text>
</comment>